<dbReference type="Pfam" id="PF03239">
    <property type="entry name" value="FTR1"/>
    <property type="match status" value="2"/>
</dbReference>
<dbReference type="InterPro" id="IPR004923">
    <property type="entry name" value="FTR1/Fip1/EfeU"/>
</dbReference>
<feature type="transmembrane region" description="Helical" evidence="6">
    <location>
        <begin position="320"/>
        <end position="340"/>
    </location>
</feature>
<keyword evidence="3 6" id="KW-0812">Transmembrane</keyword>
<keyword evidence="7" id="KW-0732">Signal</keyword>
<evidence type="ECO:0000256" key="1">
    <source>
        <dbReference type="ARBA" id="ARBA00004141"/>
    </source>
</evidence>
<reference evidence="9 11" key="2">
    <citation type="submission" date="2015-07" db="EMBL/GenBank/DDBJ databases">
        <title>Whole genome sequence of Ardenticatena maritima DSM 23922.</title>
        <authorList>
            <person name="Hemp J."/>
            <person name="Ward L.M."/>
            <person name="Pace L.A."/>
            <person name="Fischer W.W."/>
        </authorList>
    </citation>
    <scope>NUCLEOTIDE SEQUENCE [LARGE SCALE GENOMIC DNA]</scope>
    <source>
        <strain evidence="9 11">110S</strain>
    </source>
</reference>
<feature type="transmembrane region" description="Helical" evidence="6">
    <location>
        <begin position="377"/>
        <end position="393"/>
    </location>
</feature>
<dbReference type="GO" id="GO:0033573">
    <property type="term" value="C:high-affinity iron permease complex"/>
    <property type="evidence" value="ECO:0007669"/>
    <property type="project" value="InterPro"/>
</dbReference>
<comment type="subcellular location">
    <subcellularLocation>
        <location evidence="1">Membrane</location>
        <topology evidence="1">Multi-pass membrane protein</topology>
    </subcellularLocation>
</comment>
<evidence type="ECO:0000256" key="4">
    <source>
        <dbReference type="ARBA" id="ARBA00022989"/>
    </source>
</evidence>
<dbReference type="AlphaFoldDB" id="A0A0M8KA16"/>
<evidence type="ECO:0000256" key="3">
    <source>
        <dbReference type="ARBA" id="ARBA00022692"/>
    </source>
</evidence>
<evidence type="ECO:0000313" key="10">
    <source>
        <dbReference type="Proteomes" id="UP000037784"/>
    </source>
</evidence>
<reference evidence="8 10" key="1">
    <citation type="journal article" date="2015" name="Genome Announc.">
        <title>Draft Genome Sequence of a Heterotrophic Facultative Anaerobic Thermophilic Bacterium, Ardenticatena maritima Strain 110ST.</title>
        <authorList>
            <person name="Kawaichi S."/>
            <person name="Yoshida T."/>
            <person name="Sako Y."/>
            <person name="Nakamura R."/>
        </authorList>
    </citation>
    <scope>NUCLEOTIDE SEQUENCE [LARGE SCALE GENOMIC DNA]</scope>
    <source>
        <strain evidence="8 10">110S</strain>
    </source>
</reference>
<dbReference type="EMBL" id="LGKN01000003">
    <property type="protein sequence ID" value="KPL89297.1"/>
    <property type="molecule type" value="Genomic_DNA"/>
</dbReference>
<keyword evidence="5 6" id="KW-0472">Membrane</keyword>
<dbReference type="OrthoDB" id="8215804at2"/>
<evidence type="ECO:0000256" key="5">
    <source>
        <dbReference type="ARBA" id="ARBA00023136"/>
    </source>
</evidence>
<dbReference type="Proteomes" id="UP000037784">
    <property type="component" value="Unassembled WGS sequence"/>
</dbReference>
<dbReference type="GO" id="GO:0015093">
    <property type="term" value="F:ferrous iron transmembrane transporter activity"/>
    <property type="evidence" value="ECO:0007669"/>
    <property type="project" value="TreeGrafter"/>
</dbReference>
<comment type="similarity">
    <text evidence="2">Belongs to the oxidase-dependent Fe transporter (OFeT) (TC 9.A.10.1) family.</text>
</comment>
<evidence type="ECO:0000256" key="6">
    <source>
        <dbReference type="SAM" id="Phobius"/>
    </source>
</evidence>
<feature type="chain" id="PRO_5010428705" evidence="7">
    <location>
        <begin position="25"/>
        <end position="411"/>
    </location>
</feature>
<dbReference type="RefSeq" id="WP_054493709.1">
    <property type="nucleotide sequence ID" value="NZ_BBZA01000211.1"/>
</dbReference>
<feature type="transmembrane region" description="Helical" evidence="6">
    <location>
        <begin position="250"/>
        <end position="269"/>
    </location>
</feature>
<feature type="signal peptide" evidence="7">
    <location>
        <begin position="1"/>
        <end position="24"/>
    </location>
</feature>
<keyword evidence="10" id="KW-1185">Reference proteome</keyword>
<evidence type="ECO:0000256" key="7">
    <source>
        <dbReference type="SAM" id="SignalP"/>
    </source>
</evidence>
<gene>
    <name evidence="8" type="ORF">ARMA_2364</name>
    <name evidence="9" type="ORF">SE16_02150</name>
</gene>
<comment type="caution">
    <text evidence="8">The sequence shown here is derived from an EMBL/GenBank/DDBJ whole genome shotgun (WGS) entry which is preliminary data.</text>
</comment>
<dbReference type="InParanoid" id="A0A0M8KA16"/>
<dbReference type="EMBL" id="BBZA01000211">
    <property type="protein sequence ID" value="GAP63941.1"/>
    <property type="molecule type" value="Genomic_DNA"/>
</dbReference>
<sequence>MFKRFMHIVLLVLLMALSATPAAAQGGTPTVDVAAELQAIDTLLVQAMRAYRTGDYEEAYRLARAAYLDHFEAVEIPLRAVDPDMTLELEYQFAQMRNKMKVGAPAEEVETPLEAIRDGLDRIEAMFADNGAITPTLIFSAAFVIILREGIEAVLVLAALLGYLRQVPGGAAHRRTLLMGVGLALGATLATWALFRFIFNVAPVTRELLEAVVSFLAVGLLFWTTFWLSRRLDHRRWLEFLQARAWEALSGGRTTALLALGFTAVYREGLETVLFYEVLFSLGPHTQQHVAYGLALGLVVLAVVAWFILQSGRRLPLGTFLRAAVVMMALLSVFVVGKGVRELQEAGFLDATLLTQLPRLPRTLAEFTGYHPTLETISAQLAMLTVYGVGWLVERWRRARTVSLVREEVAS</sequence>
<name>A0A0M8KA16_9CHLR</name>
<reference evidence="10" key="3">
    <citation type="submission" date="2015-08" db="EMBL/GenBank/DDBJ databases">
        <title>Draft Genome Sequence of a Heterotrophic Facultative Anaerobic Bacterium Ardenticatena maritima Strain 110S.</title>
        <authorList>
            <person name="Kawaichi S."/>
            <person name="Yoshida T."/>
            <person name="Sako Y."/>
            <person name="Nakamura R."/>
        </authorList>
    </citation>
    <scope>NUCLEOTIDE SEQUENCE [LARGE SCALE GENOMIC DNA]</scope>
    <source>
        <strain evidence="10">110S</strain>
    </source>
</reference>
<organism evidence="8 10">
    <name type="scientific">Ardenticatena maritima</name>
    <dbReference type="NCBI Taxonomy" id="872965"/>
    <lineage>
        <taxon>Bacteria</taxon>
        <taxon>Bacillati</taxon>
        <taxon>Chloroflexota</taxon>
        <taxon>Ardenticatenia</taxon>
        <taxon>Ardenticatenales</taxon>
        <taxon>Ardenticatenaceae</taxon>
        <taxon>Ardenticatena</taxon>
    </lineage>
</organism>
<evidence type="ECO:0000313" key="9">
    <source>
        <dbReference type="EMBL" id="KPL89297.1"/>
    </source>
</evidence>
<dbReference type="Proteomes" id="UP000050502">
    <property type="component" value="Unassembled WGS sequence"/>
</dbReference>
<evidence type="ECO:0000256" key="2">
    <source>
        <dbReference type="ARBA" id="ARBA00008333"/>
    </source>
</evidence>
<evidence type="ECO:0000313" key="11">
    <source>
        <dbReference type="Proteomes" id="UP000050502"/>
    </source>
</evidence>
<feature type="transmembrane region" description="Helical" evidence="6">
    <location>
        <begin position="137"/>
        <end position="164"/>
    </location>
</feature>
<proteinExistence type="inferred from homology"/>
<dbReference type="PANTHER" id="PTHR31632">
    <property type="entry name" value="IRON TRANSPORTER FTH1"/>
    <property type="match status" value="1"/>
</dbReference>
<dbReference type="PANTHER" id="PTHR31632:SF2">
    <property type="entry name" value="PLASMA MEMBRANE IRON PERMEASE"/>
    <property type="match status" value="1"/>
</dbReference>
<protein>
    <submittedName>
        <fullName evidence="8">High-affinity iron transporter</fullName>
    </submittedName>
</protein>
<dbReference type="STRING" id="872965.SE16_02150"/>
<feature type="transmembrane region" description="Helical" evidence="6">
    <location>
        <begin position="211"/>
        <end position="229"/>
    </location>
</feature>
<dbReference type="PATRIC" id="fig|872965.6.peg.377"/>
<feature type="transmembrane region" description="Helical" evidence="6">
    <location>
        <begin position="176"/>
        <end position="199"/>
    </location>
</feature>
<evidence type="ECO:0000313" key="8">
    <source>
        <dbReference type="EMBL" id="GAP63941.1"/>
    </source>
</evidence>
<keyword evidence="4 6" id="KW-1133">Transmembrane helix</keyword>
<accession>A0A0M8KA16</accession>
<feature type="transmembrane region" description="Helical" evidence="6">
    <location>
        <begin position="289"/>
        <end position="308"/>
    </location>
</feature>